<feature type="compositionally biased region" description="Basic residues" evidence="1">
    <location>
        <begin position="120"/>
        <end position="154"/>
    </location>
</feature>
<proteinExistence type="predicted"/>
<feature type="compositionally biased region" description="Basic and acidic residues" evidence="1">
    <location>
        <begin position="29"/>
        <end position="45"/>
    </location>
</feature>
<comment type="caution">
    <text evidence="2">The sequence shown here is derived from an EMBL/GenBank/DDBJ whole genome shotgun (WGS) entry which is preliminary data.</text>
</comment>
<feature type="compositionally biased region" description="Basic residues" evidence="1">
    <location>
        <begin position="46"/>
        <end position="63"/>
    </location>
</feature>
<gene>
    <name evidence="2" type="ORF">SNAT2548_LOCUS2444</name>
</gene>
<dbReference type="OrthoDB" id="428605at2759"/>
<sequence>MPAVVLVPRVPGPVNALGFHALRPRLRSRSPDTRECDHDSRQELRQHRRHVSTRRKDRHRALHRNSPLVRPHAGPRLRSCSRRTEASPPLRSHGAGVAGVTSTTEEDSHDSHESHEEVRRPRRPARQARAPKRVKERRRGLRHSTLRPRPRVSARVRGLQQDHDLELLTKNLLPTRRTRDERLEAQAPCFHALHMLHLPAACSDWCFSGFGEAELPASMETQTPAGHGVEGVESAPAEHATSVDAAAPTGPFEELPPKATSTAVEPVAQEKGAPPAEACLEVPAAAKRLRRPRWWRPRRPVVPAAVLQLQELCREMKAERRALCKVLRAEKDGPGPHGPCGVAAELRQCWHDLKPRLELLASRAEVERKAQRVLTAEHEELQLAYAKLLAGPGWKPRLGALRPQSTSYPQSGGGDGPTPESDDDVIIEEDARTPKELPEVTTQMPTQAPPARPLSEEREEEARAKILARAVNLAL</sequence>
<keyword evidence="3" id="KW-1185">Reference proteome</keyword>
<feature type="compositionally biased region" description="Basic and acidic residues" evidence="1">
    <location>
        <begin position="429"/>
        <end position="438"/>
    </location>
</feature>
<evidence type="ECO:0000256" key="1">
    <source>
        <dbReference type="SAM" id="MobiDB-lite"/>
    </source>
</evidence>
<dbReference type="Proteomes" id="UP000604046">
    <property type="component" value="Unassembled WGS sequence"/>
</dbReference>
<feature type="region of interest" description="Disordered" evidence="1">
    <location>
        <begin position="398"/>
        <end position="461"/>
    </location>
</feature>
<dbReference type="AlphaFoldDB" id="A0A812I3Q8"/>
<accession>A0A812I3Q8</accession>
<reference evidence="2" key="1">
    <citation type="submission" date="2021-02" db="EMBL/GenBank/DDBJ databases">
        <authorList>
            <person name="Dougan E. K."/>
            <person name="Rhodes N."/>
            <person name="Thang M."/>
            <person name="Chan C."/>
        </authorList>
    </citation>
    <scope>NUCLEOTIDE SEQUENCE</scope>
</reference>
<feature type="region of interest" description="Disordered" evidence="1">
    <location>
        <begin position="221"/>
        <end position="279"/>
    </location>
</feature>
<protein>
    <submittedName>
        <fullName evidence="2">Uncharacterized protein</fullName>
    </submittedName>
</protein>
<name>A0A812I3Q8_9DINO</name>
<dbReference type="EMBL" id="CAJNDS010000143">
    <property type="protein sequence ID" value="CAE6969957.1"/>
    <property type="molecule type" value="Genomic_DNA"/>
</dbReference>
<evidence type="ECO:0000313" key="2">
    <source>
        <dbReference type="EMBL" id="CAE6969957.1"/>
    </source>
</evidence>
<feature type="region of interest" description="Disordered" evidence="1">
    <location>
        <begin position="27"/>
        <end position="158"/>
    </location>
</feature>
<feature type="compositionally biased region" description="Basic and acidic residues" evidence="1">
    <location>
        <begin position="109"/>
        <end position="119"/>
    </location>
</feature>
<organism evidence="2 3">
    <name type="scientific">Symbiodinium natans</name>
    <dbReference type="NCBI Taxonomy" id="878477"/>
    <lineage>
        <taxon>Eukaryota</taxon>
        <taxon>Sar</taxon>
        <taxon>Alveolata</taxon>
        <taxon>Dinophyceae</taxon>
        <taxon>Suessiales</taxon>
        <taxon>Symbiodiniaceae</taxon>
        <taxon>Symbiodinium</taxon>
    </lineage>
</organism>
<evidence type="ECO:0000313" key="3">
    <source>
        <dbReference type="Proteomes" id="UP000604046"/>
    </source>
</evidence>